<reference evidence="1 2" key="1">
    <citation type="submission" date="2018-02" db="EMBL/GenBank/DDBJ databases">
        <title>FDA/CDC Antimicrobial Resistant Isolate Bank Genome Sequencing.</title>
        <authorList>
            <person name="Benahmed F.H."/>
            <person name="Lutgring J.D."/>
            <person name="Yoo B."/>
            <person name="Machado M."/>
            <person name="Brown A."/>
            <person name="McAllister G."/>
            <person name="Perry A."/>
            <person name="Halpin A.L."/>
            <person name="Vavikolanu K."/>
            <person name="Ott S."/>
            <person name="Zhao X."/>
            <person name="Tallon L.J."/>
            <person name="Sadzewicz L."/>
            <person name="Aluvathingal J."/>
            <person name="Nadendla S."/>
            <person name="Voskania-kordi A."/>
            <person name="Simonyan V."/>
            <person name="Patel J."/>
            <person name="Shawar R.M."/>
        </authorList>
    </citation>
    <scope>NUCLEOTIDE SEQUENCE [LARGE SCALE GENOMIC DNA]</scope>
    <source>
        <strain evidence="1 2">AR_0356</strain>
    </source>
</reference>
<accession>A0A1S1BXP6</accession>
<dbReference type="EMBL" id="CP027169">
    <property type="protein sequence ID" value="AVK04531.1"/>
    <property type="molecule type" value="Genomic_DNA"/>
</dbReference>
<evidence type="ECO:0000313" key="2">
    <source>
        <dbReference type="Proteomes" id="UP000238390"/>
    </source>
</evidence>
<dbReference type="SMR" id="A0A0K3A692"/>
<name>A0A0K3A692_9PSED</name>
<protein>
    <submittedName>
        <fullName evidence="1">Uncharacterized protein</fullName>
    </submittedName>
</protein>
<proteinExistence type="predicted"/>
<accession>A0A0K3A692</accession>
<gene>
    <name evidence="1" type="ORF">CSB93_1344</name>
</gene>
<dbReference type="Proteomes" id="UP000238390">
    <property type="component" value="Chromosome"/>
</dbReference>
<organism evidence="1 2">
    <name type="scientific">Pseudomonas paraeruginosa</name>
    <dbReference type="NCBI Taxonomy" id="2994495"/>
    <lineage>
        <taxon>Bacteria</taxon>
        <taxon>Pseudomonadati</taxon>
        <taxon>Pseudomonadota</taxon>
        <taxon>Gammaproteobacteria</taxon>
        <taxon>Pseudomonadales</taxon>
        <taxon>Pseudomonadaceae</taxon>
        <taxon>Pseudomonas</taxon>
    </lineage>
</organism>
<dbReference type="SUPFAM" id="SSF63829">
    <property type="entry name" value="Calcium-dependent phosphotriesterase"/>
    <property type="match status" value="1"/>
</dbReference>
<dbReference type="AlphaFoldDB" id="A0A0K3A692"/>
<evidence type="ECO:0000313" key="1">
    <source>
        <dbReference type="EMBL" id="AVK04531.1"/>
    </source>
</evidence>
<dbReference type="RefSeq" id="WP_003115069.1">
    <property type="nucleotide sequence ID" value="NZ_CP027169.1"/>
</dbReference>
<keyword evidence="2" id="KW-1185">Reference proteome</keyword>
<sequence length="306" mass="33723">MLKKLSPIFSNITGVVRYQDLAYVASVSDEIQEQNIAHSYVTEWDCGTWCVAGEDDDMLPWEIVSATVVHEPVEQALFLGARGQVFCMGSGDIHEEQLPDGDDAIGGRGNMRGVACIDGVAYACGMDRQVYRRFDENDWRAIDTGARPPAGSEAVVGFEAIGGFGAREIYAVGWDGEIWQYDGKRWQPRESPTNLILTAICCAEDGSVYACGQAGTLLRGRNDHWEIIAQDDVDEDLWSLAWFDGALYVSSATAVYTLVGGHLKEVDFGDEQPQRCFHLSAADGVLWSIAAKDIFSFDGQQWTRID</sequence>